<dbReference type="InterPro" id="IPR050417">
    <property type="entry name" value="Sugar_Epim/Isomerase"/>
</dbReference>
<dbReference type="InterPro" id="IPR036237">
    <property type="entry name" value="Xyl_isomerase-like_sf"/>
</dbReference>
<dbReference type="SUPFAM" id="SSF51658">
    <property type="entry name" value="Xylose isomerase-like"/>
    <property type="match status" value="1"/>
</dbReference>
<protein>
    <submittedName>
        <fullName evidence="3">TIM barrel protein</fullName>
    </submittedName>
</protein>
<evidence type="ECO:0000313" key="3">
    <source>
        <dbReference type="EMBL" id="TMI95650.1"/>
    </source>
</evidence>
<feature type="non-terminal residue" evidence="3">
    <location>
        <position position="187"/>
    </location>
</feature>
<dbReference type="Pfam" id="PF01261">
    <property type="entry name" value="AP_endonuc_2"/>
    <property type="match status" value="1"/>
</dbReference>
<sequence length="187" mass="20474">MGLAGIDLLYRDDWERVRDLGLVCSMGYPSPADRRDFIATGFNDPANHPMLLRELEGAIPAAARAGVPNVIAMFGNRRGRSDAAAIDACVAGLNRIKALAEEQGVTVCLELLNSKVDHADFQGDRTTFGVQVMQAVSSPRVKLLYDIYHMQIMEGDVIRTVRAHLGHIAHFHTGGVPGRHELDDTQE</sequence>
<dbReference type="AlphaFoldDB" id="A0A537KIQ2"/>
<dbReference type="PANTHER" id="PTHR43489">
    <property type="entry name" value="ISOMERASE"/>
    <property type="match status" value="1"/>
</dbReference>
<gene>
    <name evidence="3" type="ORF">E6H01_14360</name>
</gene>
<feature type="domain" description="Xylose isomerase-like TIM barrel" evidence="2">
    <location>
        <begin position="17"/>
        <end position="181"/>
    </location>
</feature>
<evidence type="ECO:0000259" key="2">
    <source>
        <dbReference type="Pfam" id="PF01261"/>
    </source>
</evidence>
<organism evidence="3 4">
    <name type="scientific">Candidatus Segetimicrobium genomatis</name>
    <dbReference type="NCBI Taxonomy" id="2569760"/>
    <lineage>
        <taxon>Bacteria</taxon>
        <taxon>Bacillati</taxon>
        <taxon>Candidatus Sysuimicrobiota</taxon>
        <taxon>Candidatus Sysuimicrobiia</taxon>
        <taxon>Candidatus Sysuimicrobiales</taxon>
        <taxon>Candidatus Segetimicrobiaceae</taxon>
        <taxon>Candidatus Segetimicrobium</taxon>
    </lineage>
</organism>
<comment type="caution">
    <text evidence="3">The sequence shown here is derived from an EMBL/GenBank/DDBJ whole genome shotgun (WGS) entry which is preliminary data.</text>
</comment>
<dbReference type="InterPro" id="IPR013022">
    <property type="entry name" value="Xyl_isomerase-like_TIM-brl"/>
</dbReference>
<dbReference type="PANTHER" id="PTHR43489:SF3">
    <property type="entry name" value="XYLOSE ISOMERASE DOMAIN PROTEIN TIM BARREL"/>
    <property type="match status" value="1"/>
</dbReference>
<accession>A0A537KIQ2</accession>
<name>A0A537KIQ2_9BACT</name>
<evidence type="ECO:0000256" key="1">
    <source>
        <dbReference type="ARBA" id="ARBA00023235"/>
    </source>
</evidence>
<keyword evidence="1" id="KW-0413">Isomerase</keyword>
<dbReference type="EMBL" id="VBAL01000286">
    <property type="protein sequence ID" value="TMI95650.1"/>
    <property type="molecule type" value="Genomic_DNA"/>
</dbReference>
<evidence type="ECO:0000313" key="4">
    <source>
        <dbReference type="Proteomes" id="UP000319353"/>
    </source>
</evidence>
<proteinExistence type="predicted"/>
<dbReference type="Proteomes" id="UP000319353">
    <property type="component" value="Unassembled WGS sequence"/>
</dbReference>
<reference evidence="3 4" key="1">
    <citation type="journal article" date="2019" name="Nat. Microbiol.">
        <title>Mediterranean grassland soil C-N compound turnover is dependent on rainfall and depth, and is mediated by genomically divergent microorganisms.</title>
        <authorList>
            <person name="Diamond S."/>
            <person name="Andeer P.F."/>
            <person name="Li Z."/>
            <person name="Crits-Christoph A."/>
            <person name="Burstein D."/>
            <person name="Anantharaman K."/>
            <person name="Lane K.R."/>
            <person name="Thomas B.C."/>
            <person name="Pan C."/>
            <person name="Northen T.R."/>
            <person name="Banfield J.F."/>
        </authorList>
    </citation>
    <scope>NUCLEOTIDE SEQUENCE [LARGE SCALE GENOMIC DNA]</scope>
    <source>
        <strain evidence="3">NP_4</strain>
    </source>
</reference>
<dbReference type="GO" id="GO:0016853">
    <property type="term" value="F:isomerase activity"/>
    <property type="evidence" value="ECO:0007669"/>
    <property type="project" value="UniProtKB-KW"/>
</dbReference>
<dbReference type="Gene3D" id="3.20.20.150">
    <property type="entry name" value="Divalent-metal-dependent TIM barrel enzymes"/>
    <property type="match status" value="1"/>
</dbReference>